<organism evidence="2 3">
    <name type="scientific">Chitinophaga barathri</name>
    <dbReference type="NCBI Taxonomy" id="1647451"/>
    <lineage>
        <taxon>Bacteria</taxon>
        <taxon>Pseudomonadati</taxon>
        <taxon>Bacteroidota</taxon>
        <taxon>Chitinophagia</taxon>
        <taxon>Chitinophagales</taxon>
        <taxon>Chitinophagaceae</taxon>
        <taxon>Chitinophaga</taxon>
    </lineage>
</organism>
<feature type="signal peptide" evidence="1">
    <location>
        <begin position="1"/>
        <end position="25"/>
    </location>
</feature>
<name>A0A3N4MBU8_9BACT</name>
<gene>
    <name evidence="2" type="ORF">EG028_10570</name>
</gene>
<dbReference type="Proteomes" id="UP000279089">
    <property type="component" value="Unassembled WGS sequence"/>
</dbReference>
<feature type="chain" id="PRO_5018289117" description="Hydrophobin" evidence="1">
    <location>
        <begin position="26"/>
        <end position="138"/>
    </location>
</feature>
<proteinExistence type="predicted"/>
<evidence type="ECO:0008006" key="4">
    <source>
        <dbReference type="Google" id="ProtNLM"/>
    </source>
</evidence>
<dbReference type="RefSeq" id="WP_120516576.1">
    <property type="nucleotide sequence ID" value="NZ_QXZY01000006.1"/>
</dbReference>
<protein>
    <recommendedName>
        <fullName evidence="4">Hydrophobin</fullName>
    </recommendedName>
</protein>
<accession>A0A3N4MBU8</accession>
<keyword evidence="1" id="KW-0732">Signal</keyword>
<reference evidence="3" key="1">
    <citation type="submission" date="2018-11" db="EMBL/GenBank/DDBJ databases">
        <title>Chitinophaga lutea sp.nov., isolate from arsenic contaminated soil.</title>
        <authorList>
            <person name="Zong Y."/>
        </authorList>
    </citation>
    <scope>NUCLEOTIDE SEQUENCE [LARGE SCALE GENOMIC DNA]</scope>
    <source>
        <strain evidence="3">YLT18</strain>
    </source>
</reference>
<evidence type="ECO:0000256" key="1">
    <source>
        <dbReference type="SAM" id="SignalP"/>
    </source>
</evidence>
<evidence type="ECO:0000313" key="2">
    <source>
        <dbReference type="EMBL" id="RPD41121.1"/>
    </source>
</evidence>
<keyword evidence="3" id="KW-1185">Reference proteome</keyword>
<comment type="caution">
    <text evidence="2">The sequence shown here is derived from an EMBL/GenBank/DDBJ whole genome shotgun (WGS) entry which is preliminary data.</text>
</comment>
<dbReference type="EMBL" id="RMBX01000005">
    <property type="protein sequence ID" value="RPD41121.1"/>
    <property type="molecule type" value="Genomic_DNA"/>
</dbReference>
<evidence type="ECO:0000313" key="3">
    <source>
        <dbReference type="Proteomes" id="UP000279089"/>
    </source>
</evidence>
<dbReference type="AlphaFoldDB" id="A0A3N4MBU8"/>
<sequence length="138" mass="14724">MKILKFNVSFLFAILAIAVTLTAQAGIFGKRTITRCFTEVGLFNCQGSYVIVDGNSNPSTSCSTVQELAASHPIVASASITNSIPSGEACGGGEVFCCLTVSEMSPSDPDINCTPFLDLGEGFKRYRVEAVYCKRVIH</sequence>